<dbReference type="EMBL" id="FOGI01000023">
    <property type="protein sequence ID" value="SES48988.1"/>
    <property type="molecule type" value="Genomic_DNA"/>
</dbReference>
<evidence type="ECO:0000313" key="4">
    <source>
        <dbReference type="EMBL" id="SES48988.1"/>
    </source>
</evidence>
<feature type="compositionally biased region" description="Low complexity" evidence="1">
    <location>
        <begin position="27"/>
        <end position="59"/>
    </location>
</feature>
<organism evidence="4 5">
    <name type="scientific">Actinokineospora terrae</name>
    <dbReference type="NCBI Taxonomy" id="155974"/>
    <lineage>
        <taxon>Bacteria</taxon>
        <taxon>Bacillati</taxon>
        <taxon>Actinomycetota</taxon>
        <taxon>Actinomycetes</taxon>
        <taxon>Pseudonocardiales</taxon>
        <taxon>Pseudonocardiaceae</taxon>
        <taxon>Actinokineospora</taxon>
    </lineage>
</organism>
<feature type="chain" id="PRO_5039076811" description="DUF2020 domain-containing protein" evidence="2">
    <location>
        <begin position="16"/>
        <end position="182"/>
    </location>
</feature>
<dbReference type="Proteomes" id="UP000199051">
    <property type="component" value="Unassembled WGS sequence"/>
</dbReference>
<feature type="signal peptide" evidence="2">
    <location>
        <begin position="1"/>
        <end position="15"/>
    </location>
</feature>
<feature type="region of interest" description="Disordered" evidence="1">
    <location>
        <begin position="19"/>
        <end position="59"/>
    </location>
</feature>
<accession>A0A1H9XS63</accession>
<dbReference type="InterPro" id="IPR016123">
    <property type="entry name" value="Mog1/PsbP_a/b/a-sand"/>
</dbReference>
<evidence type="ECO:0000259" key="3">
    <source>
        <dbReference type="Pfam" id="PF09449"/>
    </source>
</evidence>
<dbReference type="RefSeq" id="WP_092787146.1">
    <property type="nucleotide sequence ID" value="NZ_FOGI01000023.1"/>
</dbReference>
<feature type="domain" description="DUF2020" evidence="3">
    <location>
        <begin position="51"/>
        <end position="182"/>
    </location>
</feature>
<gene>
    <name evidence="4" type="ORF">SAMN04487818_12352</name>
</gene>
<reference evidence="5" key="1">
    <citation type="submission" date="2016-10" db="EMBL/GenBank/DDBJ databases">
        <authorList>
            <person name="Varghese N."/>
            <person name="Submissions S."/>
        </authorList>
    </citation>
    <scope>NUCLEOTIDE SEQUENCE [LARGE SCALE GENOMIC DNA]</scope>
    <source>
        <strain evidence="5">DSM 44260</strain>
    </source>
</reference>
<proteinExistence type="predicted"/>
<evidence type="ECO:0000313" key="5">
    <source>
        <dbReference type="Proteomes" id="UP000199051"/>
    </source>
</evidence>
<dbReference type="AlphaFoldDB" id="A0A1H9XS63"/>
<dbReference type="Gene3D" id="3.40.1000.10">
    <property type="entry name" value="Mog1/PsbP, alpha/beta/alpha sandwich"/>
    <property type="match status" value="1"/>
</dbReference>
<dbReference type="InterPro" id="IPR018567">
    <property type="entry name" value="DUF2020"/>
</dbReference>
<evidence type="ECO:0000256" key="1">
    <source>
        <dbReference type="SAM" id="MobiDB-lite"/>
    </source>
</evidence>
<keyword evidence="2" id="KW-0732">Signal</keyword>
<dbReference type="PROSITE" id="PS51257">
    <property type="entry name" value="PROKAR_LIPOPROTEIN"/>
    <property type="match status" value="1"/>
</dbReference>
<sequence length="182" mass="18468">MRRAVILAAPLLALAACTSTEPPADQPRPTTTAVAPPTQPTSTGAAAAPPAPEPVADGPCPYLESSVVADANGQHVTKVRTSGDKPHPACFYYRPDGSVQLTVRVYTGEPAIAKLVVDEAAPIASSNPASSPAGWTGGSLSGDKGAVYAVAKAGTAVVVSTNQEQTIKARRITETVITNLGL</sequence>
<dbReference type="SUPFAM" id="SSF55724">
    <property type="entry name" value="Mog1p/PsbP-like"/>
    <property type="match status" value="1"/>
</dbReference>
<dbReference type="STRING" id="155974.SAMN04487818_12352"/>
<dbReference type="Pfam" id="PF09449">
    <property type="entry name" value="DUF2020"/>
    <property type="match status" value="1"/>
</dbReference>
<keyword evidence="5" id="KW-1185">Reference proteome</keyword>
<evidence type="ECO:0000256" key="2">
    <source>
        <dbReference type="SAM" id="SignalP"/>
    </source>
</evidence>
<name>A0A1H9XS63_9PSEU</name>
<protein>
    <recommendedName>
        <fullName evidence="3">DUF2020 domain-containing protein</fullName>
    </recommendedName>
</protein>